<proteinExistence type="predicted"/>
<evidence type="ECO:0000259" key="3">
    <source>
        <dbReference type="PROSITE" id="PS50878"/>
    </source>
</evidence>
<reference evidence="4" key="1">
    <citation type="submission" date="2020-06" db="EMBL/GenBank/DDBJ databases">
        <authorList>
            <person name="Li T."/>
            <person name="Hu X."/>
            <person name="Zhang T."/>
            <person name="Song X."/>
            <person name="Zhang H."/>
            <person name="Dai N."/>
            <person name="Sheng W."/>
            <person name="Hou X."/>
            <person name="Wei L."/>
        </authorList>
    </citation>
    <scope>NUCLEOTIDE SEQUENCE</scope>
    <source>
        <strain evidence="4">G02</strain>
        <tissue evidence="4">Leaf</tissue>
    </source>
</reference>
<gene>
    <name evidence="4" type="ORF">Sradi_1599000</name>
</gene>
<keyword evidence="1" id="KW-0863">Zinc-finger</keyword>
<comment type="caution">
    <text evidence="4">The sequence shown here is derived from an EMBL/GenBank/DDBJ whole genome shotgun (WGS) entry which is preliminary data.</text>
</comment>
<dbReference type="InterPro" id="IPR025836">
    <property type="entry name" value="Zn_knuckle_CX2CX4HX4C"/>
</dbReference>
<sequence length="673" mass="76376">MEAELVRLGHSLVLTDKEELGEVLPAGIWHSDPDSGGFHIGMELSFIEDERFLLNFFHSFDRDRALASGPWAFEKNLIVLAKVSVDENPTEIDLSWCDFHARVHDLPLGKMTTEMARFIGGKIDEHLVTFSFERLLNFCYLCGRIGHISQWCESLFQWNFVDLGNNLPYEAWLRAASRVDSCIRYPQFGNAHPKPPLHCLRFSSRQASPSPSTAVSKRGSTIFDVFPQPVTPMALPSSSTQVSFPSPHLTDNPLPHQGRSGGLVLLWQKSVEVQLQSFSSYLNNMSVRFVEIDEWWRFTGIYGELDTIKQFDFLEVVPSVILSVSSTMVMCRPLLDDIQSGTKHLLTVVSTAMAEDLLRPYTESEVTKALFSMSPSNPPDLMACPFFFQKFWHVVKSNVILYVLNFLNHRILPKGFIIIVLIPKCKQPQSLSQYRPISLCNVVYKITSKSIANRLEPWLDRIISPAQSAFVPGRLITDNVLFAFETNHFLNIHSKWRKHFMNLKLDISKAYDRVESPFLRRVLGNLGFPSVVVDLVMMCVSSASYSFILSGRQFSFIAPLRGLRQGDPLSPYLFLLCTESLSSLFRVTAERGTIPSVAVCRGALPISHLLFADDTMVFYPATVSTEQHVRQVLDLYKLSSGQEINLHKSSIWRLVVTPIWRHDCNCLKIWVFA</sequence>
<evidence type="ECO:0000256" key="1">
    <source>
        <dbReference type="PROSITE-ProRule" id="PRU00047"/>
    </source>
</evidence>
<dbReference type="GO" id="GO:0008270">
    <property type="term" value="F:zinc ion binding"/>
    <property type="evidence" value="ECO:0007669"/>
    <property type="project" value="UniProtKB-KW"/>
</dbReference>
<dbReference type="Pfam" id="PF14392">
    <property type="entry name" value="zf-CCHC_4"/>
    <property type="match status" value="1"/>
</dbReference>
<feature type="domain" description="CCHC-type" evidence="2">
    <location>
        <begin position="139"/>
        <end position="154"/>
    </location>
</feature>
<organism evidence="4">
    <name type="scientific">Sesamum radiatum</name>
    <name type="common">Black benniseed</name>
    <dbReference type="NCBI Taxonomy" id="300843"/>
    <lineage>
        <taxon>Eukaryota</taxon>
        <taxon>Viridiplantae</taxon>
        <taxon>Streptophyta</taxon>
        <taxon>Embryophyta</taxon>
        <taxon>Tracheophyta</taxon>
        <taxon>Spermatophyta</taxon>
        <taxon>Magnoliopsida</taxon>
        <taxon>eudicotyledons</taxon>
        <taxon>Gunneridae</taxon>
        <taxon>Pentapetalae</taxon>
        <taxon>asterids</taxon>
        <taxon>lamiids</taxon>
        <taxon>Lamiales</taxon>
        <taxon>Pedaliaceae</taxon>
        <taxon>Sesamum</taxon>
    </lineage>
</organism>
<dbReference type="Pfam" id="PF00078">
    <property type="entry name" value="RVT_1"/>
    <property type="match status" value="1"/>
</dbReference>
<dbReference type="InterPro" id="IPR001878">
    <property type="entry name" value="Znf_CCHC"/>
</dbReference>
<evidence type="ECO:0000313" key="4">
    <source>
        <dbReference type="EMBL" id="KAL0413973.1"/>
    </source>
</evidence>
<protein>
    <submittedName>
        <fullName evidence="4">LINE-1 retrotransposable element O protein</fullName>
    </submittedName>
</protein>
<feature type="domain" description="Reverse transcriptase" evidence="3">
    <location>
        <begin position="403"/>
        <end position="673"/>
    </location>
</feature>
<reference evidence="4" key="2">
    <citation type="journal article" date="2024" name="Plant">
        <title>Genomic evolution and insights into agronomic trait innovations of Sesamum species.</title>
        <authorList>
            <person name="Miao H."/>
            <person name="Wang L."/>
            <person name="Qu L."/>
            <person name="Liu H."/>
            <person name="Sun Y."/>
            <person name="Le M."/>
            <person name="Wang Q."/>
            <person name="Wei S."/>
            <person name="Zheng Y."/>
            <person name="Lin W."/>
            <person name="Duan Y."/>
            <person name="Cao H."/>
            <person name="Xiong S."/>
            <person name="Wang X."/>
            <person name="Wei L."/>
            <person name="Li C."/>
            <person name="Ma Q."/>
            <person name="Ju M."/>
            <person name="Zhao R."/>
            <person name="Li G."/>
            <person name="Mu C."/>
            <person name="Tian Q."/>
            <person name="Mei H."/>
            <person name="Zhang T."/>
            <person name="Gao T."/>
            <person name="Zhang H."/>
        </authorList>
    </citation>
    <scope>NUCLEOTIDE SEQUENCE</scope>
    <source>
        <strain evidence="4">G02</strain>
    </source>
</reference>
<dbReference type="EMBL" id="JACGWJ010000006">
    <property type="protein sequence ID" value="KAL0413973.1"/>
    <property type="molecule type" value="Genomic_DNA"/>
</dbReference>
<keyword evidence="1" id="KW-0862">Zinc</keyword>
<evidence type="ECO:0000259" key="2">
    <source>
        <dbReference type="PROSITE" id="PS50158"/>
    </source>
</evidence>
<dbReference type="CDD" id="cd01650">
    <property type="entry name" value="RT_nLTR_like"/>
    <property type="match status" value="1"/>
</dbReference>
<name>A0AAW2UBK4_SESRA</name>
<dbReference type="AlphaFoldDB" id="A0AAW2UBK4"/>
<dbReference type="InterPro" id="IPR043502">
    <property type="entry name" value="DNA/RNA_pol_sf"/>
</dbReference>
<keyword evidence="1" id="KW-0479">Metal-binding</keyword>
<dbReference type="PROSITE" id="PS50158">
    <property type="entry name" value="ZF_CCHC"/>
    <property type="match status" value="1"/>
</dbReference>
<dbReference type="InterPro" id="IPR000477">
    <property type="entry name" value="RT_dom"/>
</dbReference>
<dbReference type="SUPFAM" id="SSF56672">
    <property type="entry name" value="DNA/RNA polymerases"/>
    <property type="match status" value="1"/>
</dbReference>
<dbReference type="GO" id="GO:0003676">
    <property type="term" value="F:nucleic acid binding"/>
    <property type="evidence" value="ECO:0007669"/>
    <property type="project" value="InterPro"/>
</dbReference>
<accession>A0AAW2UBK4</accession>
<dbReference type="PANTHER" id="PTHR46890">
    <property type="entry name" value="NON-LTR RETROLELEMENT REVERSE TRANSCRIPTASE-LIKE PROTEIN-RELATED"/>
    <property type="match status" value="1"/>
</dbReference>
<dbReference type="PANTHER" id="PTHR46890:SF48">
    <property type="entry name" value="RNA-DIRECTED DNA POLYMERASE"/>
    <property type="match status" value="1"/>
</dbReference>
<dbReference type="InterPro" id="IPR052343">
    <property type="entry name" value="Retrotransposon-Effector_Assoc"/>
</dbReference>
<dbReference type="PROSITE" id="PS50878">
    <property type="entry name" value="RT_POL"/>
    <property type="match status" value="1"/>
</dbReference>